<dbReference type="KEGG" id="rhs:A3Q41_03058"/>
<dbReference type="PANTHER" id="PTHR32015">
    <property type="entry name" value="FASTING INDUCED LIPASE"/>
    <property type="match status" value="1"/>
</dbReference>
<dbReference type="EMBL" id="CP015220">
    <property type="protein sequence ID" value="AMY24349.1"/>
    <property type="molecule type" value="Genomic_DNA"/>
</dbReference>
<reference evidence="3" key="2">
    <citation type="submission" date="2016-04" db="EMBL/GenBank/DDBJ databases">
        <title>Complete Genome and Plasmid Sequences for Rhodococcus fascians D188 and Draft Sequences for Rhodococcus spp. Isolates PBTS 1 and PBTS 2.</title>
        <authorList>
            <person name="Stamer R."/>
            <person name="Vereecke D."/>
            <person name="Zhang Y."/>
            <person name="Schilkey F."/>
            <person name="Devitt N."/>
            <person name="Randall J."/>
        </authorList>
    </citation>
    <scope>NUCLEOTIDE SEQUENCE [LARGE SCALE GENOMIC DNA]</scope>
    <source>
        <strain evidence="3">PBTS2</strain>
    </source>
</reference>
<sequence length="397" mass="40608">MTTSRSTFRATRKATTVRAAMIAAMACSVALGSGFAAQAQPAPVPVPAPPATVQGNTVVPPGPTGAYPKASDQGITAPSIDSAAPATATYDPRTETTGYGPDQKNFLAGFLYSIVNPNVAPQGANDWNCKPTAAHPRPVVLLHGTWENAYNNFARMSPALKKEGYCIFALNYGDGDSSVVGNLPSLRGTASVASNAKEIATYVDAVRTATGSAQVDIVGHSQGGLVTRQYLRFEGGANPTDPNKNKVTTVVSVAGSNHGTTLVGIGTLGRTINNLGLNVLGVVGAIAGPAASDQVIDSPLVKGLAVGGDTDPGIKYTVIGTKYDEVVTPYKTTFLTAGPGATVDNVTLQDGCGIDLSDHLSISVSPRAIGIVKNALDPKGFPAKSIPCAYNSPITGQ</sequence>
<dbReference type="SUPFAM" id="SSF53474">
    <property type="entry name" value="alpha/beta-Hydrolases"/>
    <property type="match status" value="1"/>
</dbReference>
<dbReference type="AlphaFoldDB" id="A0A143QN42"/>
<gene>
    <name evidence="2" type="primary">estB_3</name>
    <name evidence="2" type="ORF">A3Q41_03058</name>
</gene>
<dbReference type="InterPro" id="IPR029058">
    <property type="entry name" value="AB_hydrolase_fold"/>
</dbReference>
<keyword evidence="1" id="KW-0732">Signal</keyword>
<dbReference type="Proteomes" id="UP000076038">
    <property type="component" value="Chromosome"/>
</dbReference>
<dbReference type="InterPro" id="IPR002918">
    <property type="entry name" value="Lipase_EstA/Esterase_EstB"/>
</dbReference>
<evidence type="ECO:0000313" key="2">
    <source>
        <dbReference type="EMBL" id="AMY24349.1"/>
    </source>
</evidence>
<dbReference type="PATRIC" id="fig|1653479.3.peg.3093"/>
<dbReference type="PANTHER" id="PTHR32015:SF1">
    <property type="entry name" value="LIPASE"/>
    <property type="match status" value="1"/>
</dbReference>
<feature type="signal peptide" evidence="1">
    <location>
        <begin position="1"/>
        <end position="39"/>
    </location>
</feature>
<dbReference type="Pfam" id="PF01674">
    <property type="entry name" value="Lipase_2"/>
    <property type="match status" value="1"/>
</dbReference>
<protein>
    <submittedName>
        <fullName evidence="2">Extracellular esterase EstB</fullName>
        <ecNumber evidence="2">3.1.1.3</ecNumber>
    </submittedName>
</protein>
<dbReference type="Gene3D" id="3.40.50.1820">
    <property type="entry name" value="alpha/beta hydrolase"/>
    <property type="match status" value="1"/>
</dbReference>
<dbReference type="GO" id="GO:0004806">
    <property type="term" value="F:triacylglycerol lipase activity"/>
    <property type="evidence" value="ECO:0007669"/>
    <property type="project" value="UniProtKB-EC"/>
</dbReference>
<accession>A0A143QN42</accession>
<reference evidence="2 3" key="1">
    <citation type="journal article" date="2016" name="Genome Announc.">
        <title>Complete Genome and Plasmid Sequences for Rhodococcus fascians D188 and Draft Sequences for Rhodococcus Isolates PBTS 1 and PBTS 2.</title>
        <authorList>
            <person name="Stamler R.A."/>
            <person name="Vereecke D."/>
            <person name="Zhang Y."/>
            <person name="Schilkey F."/>
            <person name="Devitt N."/>
            <person name="Randall J.J."/>
        </authorList>
    </citation>
    <scope>NUCLEOTIDE SEQUENCE [LARGE SCALE GENOMIC DNA]</scope>
    <source>
        <strain evidence="2 3">PBTS2</strain>
    </source>
</reference>
<proteinExistence type="predicted"/>
<evidence type="ECO:0000313" key="3">
    <source>
        <dbReference type="Proteomes" id="UP000076038"/>
    </source>
</evidence>
<dbReference type="EC" id="3.1.1.3" evidence="2"/>
<dbReference type="GO" id="GO:0016042">
    <property type="term" value="P:lipid catabolic process"/>
    <property type="evidence" value="ECO:0007669"/>
    <property type="project" value="InterPro"/>
</dbReference>
<evidence type="ECO:0000256" key="1">
    <source>
        <dbReference type="SAM" id="SignalP"/>
    </source>
</evidence>
<name>A0A143QN42_RHOFA</name>
<keyword evidence="3" id="KW-1185">Reference proteome</keyword>
<feature type="chain" id="PRO_5007512651" evidence="1">
    <location>
        <begin position="40"/>
        <end position="397"/>
    </location>
</feature>
<organism evidence="2 3">
    <name type="scientific">Rhodococcoides fascians</name>
    <name type="common">Rhodococcus fascians</name>
    <dbReference type="NCBI Taxonomy" id="1828"/>
    <lineage>
        <taxon>Bacteria</taxon>
        <taxon>Bacillati</taxon>
        <taxon>Actinomycetota</taxon>
        <taxon>Actinomycetes</taxon>
        <taxon>Mycobacteriales</taxon>
        <taxon>Nocardiaceae</taxon>
        <taxon>Rhodococcoides</taxon>
    </lineage>
</organism>
<dbReference type="OrthoDB" id="8871309at2"/>
<dbReference type="RefSeq" id="WP_063216625.1">
    <property type="nucleotide sequence ID" value="NZ_CP015220.1"/>
</dbReference>
<keyword evidence="2" id="KW-0378">Hydrolase</keyword>